<evidence type="ECO:0000313" key="3">
    <source>
        <dbReference type="EMBL" id="PWN38707.1"/>
    </source>
</evidence>
<feature type="compositionally biased region" description="Low complexity" evidence="1">
    <location>
        <begin position="348"/>
        <end position="370"/>
    </location>
</feature>
<keyword evidence="3" id="KW-0378">Hydrolase</keyword>
<evidence type="ECO:0000256" key="1">
    <source>
        <dbReference type="SAM" id="MobiDB-lite"/>
    </source>
</evidence>
<name>A0A316VMD7_9BASI</name>
<dbReference type="InterPro" id="IPR050309">
    <property type="entry name" value="Type-B_Carboxylest/Lipase"/>
</dbReference>
<dbReference type="SUPFAM" id="SSF53474">
    <property type="entry name" value="alpha/beta-Hydrolases"/>
    <property type="match status" value="1"/>
</dbReference>
<dbReference type="RefSeq" id="XP_025365867.1">
    <property type="nucleotide sequence ID" value="XM_025515050.1"/>
</dbReference>
<dbReference type="InterPro" id="IPR029058">
    <property type="entry name" value="AB_hydrolase_fold"/>
</dbReference>
<reference evidence="3 4" key="1">
    <citation type="journal article" date="2018" name="Mol. Biol. Evol.">
        <title>Broad Genomic Sampling Reveals a Smut Pathogenic Ancestry of the Fungal Clade Ustilaginomycotina.</title>
        <authorList>
            <person name="Kijpornyongpan T."/>
            <person name="Mondo S.J."/>
            <person name="Barry K."/>
            <person name="Sandor L."/>
            <person name="Lee J."/>
            <person name="Lipzen A."/>
            <person name="Pangilinan J."/>
            <person name="LaButti K."/>
            <person name="Hainaut M."/>
            <person name="Henrissat B."/>
            <person name="Grigoriev I.V."/>
            <person name="Spatafora J.W."/>
            <person name="Aime M.C."/>
        </authorList>
    </citation>
    <scope>NUCLEOTIDE SEQUENCE [LARGE SCALE GENOMIC DNA]</scope>
    <source>
        <strain evidence="3 4">MCA 4658</strain>
    </source>
</reference>
<dbReference type="EMBL" id="KZ819556">
    <property type="protein sequence ID" value="PWN38707.1"/>
    <property type="molecule type" value="Genomic_DNA"/>
</dbReference>
<dbReference type="Gene3D" id="3.40.50.1820">
    <property type="entry name" value="alpha/beta hydrolase"/>
    <property type="match status" value="1"/>
</dbReference>
<feature type="domain" description="Carboxylesterase type B" evidence="2">
    <location>
        <begin position="11"/>
        <end position="394"/>
    </location>
</feature>
<dbReference type="Proteomes" id="UP000245783">
    <property type="component" value="Unassembled WGS sequence"/>
</dbReference>
<dbReference type="AlphaFoldDB" id="A0A316VMD7"/>
<dbReference type="STRING" id="1522189.A0A316VMD7"/>
<organism evidence="3 4">
    <name type="scientific">Ceraceosorus guamensis</name>
    <dbReference type="NCBI Taxonomy" id="1522189"/>
    <lineage>
        <taxon>Eukaryota</taxon>
        <taxon>Fungi</taxon>
        <taxon>Dikarya</taxon>
        <taxon>Basidiomycota</taxon>
        <taxon>Ustilaginomycotina</taxon>
        <taxon>Exobasidiomycetes</taxon>
        <taxon>Ceraceosorales</taxon>
        <taxon>Ceraceosoraceae</taxon>
        <taxon>Ceraceosorus</taxon>
    </lineage>
</organism>
<dbReference type="Pfam" id="PF00135">
    <property type="entry name" value="COesterase"/>
    <property type="match status" value="1"/>
</dbReference>
<feature type="region of interest" description="Disordered" evidence="1">
    <location>
        <begin position="347"/>
        <end position="374"/>
    </location>
</feature>
<evidence type="ECO:0000313" key="4">
    <source>
        <dbReference type="Proteomes" id="UP000245783"/>
    </source>
</evidence>
<evidence type="ECO:0000259" key="2">
    <source>
        <dbReference type="Pfam" id="PF00135"/>
    </source>
</evidence>
<dbReference type="OrthoDB" id="6846267at2759"/>
<sequence>MSRSDAGLPAPVLRLRQGSYEGVYSAGAASSSSSVRVQTFHSIPYARFTARFQPLTPLSSASTSASTNATSSSSLLLDAKSRRAICPQGASRLERLTGPLPSATPGLMEEEACALLSVYLPVDVSVSSRGKGAGAAAAGGNGAGSSGRNVMLFFHGGAYVTGGSEIPWYDATGLASTAMPEEEGSENIIIVASYRLGALGFLYDDDDEEAKKRMGAGAGAGAATTALGVDDCVKALQWVRDNAQALGADASKITVFGQSAGAFTIQTLMDHPQALFDRAILQSSPASTILTSSQASKVAHDLIRALPPGSSPSNASMADLLSAQAKASSMNAAALNLVFAPVLEREAGGNAHQQQQQDQSGGSGSSAAAPGGRGKKALIGWNKEDAAVFVDLRLESYGVPAWARPAIVWASQGLATYANFAQPNRRLASRLRAKGWEVTLYEFDWRPLRSPWKAAHCVELPLLFGHEQQEAWKSAPMLGDEAWRDVQRRGERWKEAWITFANHGLINNNAFENFRIE</sequence>
<protein>
    <submittedName>
        <fullName evidence="3">Alpha/beta-hydrolase</fullName>
    </submittedName>
</protein>
<dbReference type="PANTHER" id="PTHR11559">
    <property type="entry name" value="CARBOXYLESTERASE"/>
    <property type="match status" value="1"/>
</dbReference>
<proteinExistence type="predicted"/>
<accession>A0A316VMD7</accession>
<dbReference type="GeneID" id="37036920"/>
<gene>
    <name evidence="3" type="ORF">IE81DRAFT_327224</name>
</gene>
<dbReference type="InParanoid" id="A0A316VMD7"/>
<dbReference type="InterPro" id="IPR002018">
    <property type="entry name" value="CarbesteraseB"/>
</dbReference>
<keyword evidence="4" id="KW-1185">Reference proteome</keyword>
<dbReference type="GO" id="GO:0016787">
    <property type="term" value="F:hydrolase activity"/>
    <property type="evidence" value="ECO:0007669"/>
    <property type="project" value="UniProtKB-KW"/>
</dbReference>